<organism evidence="1 2">
    <name type="scientific">Ruminiclostridium hungatei</name>
    <name type="common">Clostridium hungatei</name>
    <dbReference type="NCBI Taxonomy" id="48256"/>
    <lineage>
        <taxon>Bacteria</taxon>
        <taxon>Bacillati</taxon>
        <taxon>Bacillota</taxon>
        <taxon>Clostridia</taxon>
        <taxon>Eubacteriales</taxon>
        <taxon>Oscillospiraceae</taxon>
        <taxon>Ruminiclostridium</taxon>
    </lineage>
</organism>
<keyword evidence="2" id="KW-1185">Reference proteome</keyword>
<evidence type="ECO:0000313" key="1">
    <source>
        <dbReference type="EMBL" id="OPX46399.1"/>
    </source>
</evidence>
<dbReference type="OrthoDB" id="3034915at2"/>
<dbReference type="RefSeq" id="WP_080062714.1">
    <property type="nucleotide sequence ID" value="NZ_MZGX01000001.1"/>
</dbReference>
<comment type="caution">
    <text evidence="1">The sequence shown here is derived from an EMBL/GenBank/DDBJ whole genome shotgun (WGS) entry which is preliminary data.</text>
</comment>
<accession>A0A1V4SR73</accession>
<name>A0A1V4SR73_RUMHU</name>
<reference evidence="1 2" key="1">
    <citation type="submission" date="2017-03" db="EMBL/GenBank/DDBJ databases">
        <title>Genome sequence of Clostridium hungatei DSM 14427.</title>
        <authorList>
            <person name="Poehlein A."/>
            <person name="Daniel R."/>
        </authorList>
    </citation>
    <scope>NUCLEOTIDE SEQUENCE [LARGE SCALE GENOMIC DNA]</scope>
    <source>
        <strain evidence="1 2">DSM 14427</strain>
    </source>
</reference>
<dbReference type="AlphaFoldDB" id="A0A1V4SR73"/>
<dbReference type="STRING" id="48256.CLHUN_02150"/>
<dbReference type="EMBL" id="MZGX01000001">
    <property type="protein sequence ID" value="OPX46399.1"/>
    <property type="molecule type" value="Genomic_DNA"/>
</dbReference>
<dbReference type="Proteomes" id="UP000191554">
    <property type="component" value="Unassembled WGS sequence"/>
</dbReference>
<gene>
    <name evidence="1" type="ORF">CLHUN_02150</name>
</gene>
<evidence type="ECO:0000313" key="2">
    <source>
        <dbReference type="Proteomes" id="UP000191554"/>
    </source>
</evidence>
<protein>
    <submittedName>
        <fullName evidence="1">Uncharacterized protein</fullName>
    </submittedName>
</protein>
<sequence length="127" mass="14456">MEEKELYAEYLGEGYHAKLRHMLTADEALLPNRIIDADLNIGGMKRLIAPALERMGMMGNKIDDEKKWNQLQSAALYYLAGILCMAMKSRTSAPPFNIQKYKKPWDKKQAGYMQKANLLMEGLGRMG</sequence>
<proteinExistence type="predicted"/>